<organism evidence="1 2">
    <name type="scientific">Volvox reticuliferus</name>
    <dbReference type="NCBI Taxonomy" id="1737510"/>
    <lineage>
        <taxon>Eukaryota</taxon>
        <taxon>Viridiplantae</taxon>
        <taxon>Chlorophyta</taxon>
        <taxon>core chlorophytes</taxon>
        <taxon>Chlorophyceae</taxon>
        <taxon>CS clade</taxon>
        <taxon>Chlamydomonadales</taxon>
        <taxon>Volvocaceae</taxon>
        <taxon>Volvox</taxon>
    </lineage>
</organism>
<evidence type="ECO:0000313" key="2">
    <source>
        <dbReference type="Proteomes" id="UP000747110"/>
    </source>
</evidence>
<accession>A0A8J4BYJ3</accession>
<dbReference type="GO" id="GO:0019825">
    <property type="term" value="F:oxygen binding"/>
    <property type="evidence" value="ECO:0007669"/>
    <property type="project" value="InterPro"/>
</dbReference>
<proteinExistence type="predicted"/>
<dbReference type="InterPro" id="IPR012292">
    <property type="entry name" value="Globin/Proto"/>
</dbReference>
<name>A0A8J4BYJ3_9CHLO</name>
<dbReference type="InterPro" id="IPR009050">
    <property type="entry name" value="Globin-like_sf"/>
</dbReference>
<protein>
    <submittedName>
        <fullName evidence="1">Uncharacterized protein</fullName>
    </submittedName>
</protein>
<dbReference type="EMBL" id="BNCP01000002">
    <property type="protein sequence ID" value="GIL71188.1"/>
    <property type="molecule type" value="Genomic_DNA"/>
</dbReference>
<comment type="caution">
    <text evidence="1">The sequence shown here is derived from an EMBL/GenBank/DDBJ whole genome shotgun (WGS) entry which is preliminary data.</text>
</comment>
<reference evidence="1" key="1">
    <citation type="journal article" date="2021" name="Proc. Natl. Acad. Sci. U.S.A.">
        <title>Three genomes in the algal genus Volvox reveal the fate of a haploid sex-determining region after a transition to homothallism.</title>
        <authorList>
            <person name="Yamamoto K."/>
            <person name="Hamaji T."/>
            <person name="Kawai-Toyooka H."/>
            <person name="Matsuzaki R."/>
            <person name="Takahashi F."/>
            <person name="Nishimura Y."/>
            <person name="Kawachi M."/>
            <person name="Noguchi H."/>
            <person name="Minakuchi Y."/>
            <person name="Umen J.G."/>
            <person name="Toyoda A."/>
            <person name="Nozaki H."/>
        </authorList>
    </citation>
    <scope>NUCLEOTIDE SEQUENCE</scope>
    <source>
        <strain evidence="1">NIES-3786</strain>
    </source>
</reference>
<dbReference type="Gene3D" id="1.10.490.10">
    <property type="entry name" value="Globins"/>
    <property type="match status" value="1"/>
</dbReference>
<sequence length="202" mass="22556">MGTTWSRSESWKALVTKEEVRDAVRGFEAWQKAQEDLKLSMSVQRSAPSTGPLLERIGGPDVVRRTVEAFCRKLYADEKLMVFLEHTDMTSLRAKQVQNHVVEPHGAVSPVCRRPSSSDTALLRYSCLSDLSLLPCFSPPASSPPFPLPAFRSHYCRLPVRLRKRLNLWICCSIWTEGTVLCLPAVTHCPLPSAFQATCALA</sequence>
<keyword evidence="2" id="KW-1185">Reference proteome</keyword>
<gene>
    <name evidence="1" type="ORF">Vretifemale_1791</name>
</gene>
<dbReference type="SUPFAM" id="SSF46458">
    <property type="entry name" value="Globin-like"/>
    <property type="match status" value="1"/>
</dbReference>
<dbReference type="AlphaFoldDB" id="A0A8J4BYJ3"/>
<dbReference type="GO" id="GO:0020037">
    <property type="term" value="F:heme binding"/>
    <property type="evidence" value="ECO:0007669"/>
    <property type="project" value="InterPro"/>
</dbReference>
<evidence type="ECO:0000313" key="1">
    <source>
        <dbReference type="EMBL" id="GIL71188.1"/>
    </source>
</evidence>
<dbReference type="Proteomes" id="UP000747110">
    <property type="component" value="Unassembled WGS sequence"/>
</dbReference>
<dbReference type="OrthoDB" id="546064at2759"/>